<sequence>MASPLYHSAVSLPRCSYAERWDRQFSPMRQILSSDSAYPLTRGRLTILLRSARWARPHARNQRKLAILPLLRSYSARQTNHLHSHARTHALAHRHYRLVLRTTTLLRHRHRPPSCLVRFRDILARPPFAQLALDVPAQLHVAERSGRRDRELGVPLEQPYTKVADVDHGLVCALLDLQYVHLRAAPMTLLVELVTLELVAAAVAFTGSCVELQPCFDGIAAKKAEHVFAGGLGEIRERLRLLGSGKFFKVTRLGASVQRVGPWRFRGGTTCQRHTTDDMRRTHLDSPRPKQDRCCSRWSLGCSRTDGLQLARLGKRRRVRNHLGRILGTYWLALVCVLRLPREGVRRARPWDSRIRPSDRQCQAGTRTRSWAPLSLPLSQ</sequence>
<dbReference type="EMBL" id="KV426492">
    <property type="protein sequence ID" value="KZV80366.1"/>
    <property type="molecule type" value="Genomic_DNA"/>
</dbReference>
<feature type="region of interest" description="Disordered" evidence="1">
    <location>
        <begin position="356"/>
        <end position="380"/>
    </location>
</feature>
<name>A0A165BD65_EXIGL</name>
<protein>
    <submittedName>
        <fullName evidence="2">Uncharacterized protein</fullName>
    </submittedName>
</protein>
<gene>
    <name evidence="2" type="ORF">EXIGLDRAFT_425520</name>
</gene>
<keyword evidence="3" id="KW-1185">Reference proteome</keyword>
<feature type="compositionally biased region" description="Polar residues" evidence="1">
    <location>
        <begin position="360"/>
        <end position="369"/>
    </location>
</feature>
<accession>A0A165BD65</accession>
<proteinExistence type="predicted"/>
<dbReference type="InParanoid" id="A0A165BD65"/>
<evidence type="ECO:0000313" key="2">
    <source>
        <dbReference type="EMBL" id="KZV80366.1"/>
    </source>
</evidence>
<organism evidence="2 3">
    <name type="scientific">Exidia glandulosa HHB12029</name>
    <dbReference type="NCBI Taxonomy" id="1314781"/>
    <lineage>
        <taxon>Eukaryota</taxon>
        <taxon>Fungi</taxon>
        <taxon>Dikarya</taxon>
        <taxon>Basidiomycota</taxon>
        <taxon>Agaricomycotina</taxon>
        <taxon>Agaricomycetes</taxon>
        <taxon>Auriculariales</taxon>
        <taxon>Exidiaceae</taxon>
        <taxon>Exidia</taxon>
    </lineage>
</organism>
<dbReference type="Proteomes" id="UP000077266">
    <property type="component" value="Unassembled WGS sequence"/>
</dbReference>
<dbReference type="AlphaFoldDB" id="A0A165BD65"/>
<evidence type="ECO:0000313" key="3">
    <source>
        <dbReference type="Proteomes" id="UP000077266"/>
    </source>
</evidence>
<reference evidence="2 3" key="1">
    <citation type="journal article" date="2016" name="Mol. Biol. Evol.">
        <title>Comparative Genomics of Early-Diverging Mushroom-Forming Fungi Provides Insights into the Origins of Lignocellulose Decay Capabilities.</title>
        <authorList>
            <person name="Nagy L.G."/>
            <person name="Riley R."/>
            <person name="Tritt A."/>
            <person name="Adam C."/>
            <person name="Daum C."/>
            <person name="Floudas D."/>
            <person name="Sun H."/>
            <person name="Yadav J.S."/>
            <person name="Pangilinan J."/>
            <person name="Larsson K.H."/>
            <person name="Matsuura K."/>
            <person name="Barry K."/>
            <person name="Labutti K."/>
            <person name="Kuo R."/>
            <person name="Ohm R.A."/>
            <person name="Bhattacharya S.S."/>
            <person name="Shirouzu T."/>
            <person name="Yoshinaga Y."/>
            <person name="Martin F.M."/>
            <person name="Grigoriev I.V."/>
            <person name="Hibbett D.S."/>
        </authorList>
    </citation>
    <scope>NUCLEOTIDE SEQUENCE [LARGE SCALE GENOMIC DNA]</scope>
    <source>
        <strain evidence="2 3">HHB12029</strain>
    </source>
</reference>
<evidence type="ECO:0000256" key="1">
    <source>
        <dbReference type="SAM" id="MobiDB-lite"/>
    </source>
</evidence>